<keyword evidence="2" id="KW-1133">Transmembrane helix</keyword>
<feature type="transmembrane region" description="Helical" evidence="2">
    <location>
        <begin position="54"/>
        <end position="77"/>
    </location>
</feature>
<feature type="compositionally biased region" description="Basic residues" evidence="1">
    <location>
        <begin position="24"/>
        <end position="33"/>
    </location>
</feature>
<evidence type="ECO:0000256" key="2">
    <source>
        <dbReference type="SAM" id="Phobius"/>
    </source>
</evidence>
<sequence>MPEAGRRTKKRIRMKGGGGLVTKGMRRRTRRRGGGGEVEKEEEEKKENAMQKRIVGITIAVVGIFASGAALTAMNIAG</sequence>
<dbReference type="EMBL" id="BLXT01006233">
    <property type="protein sequence ID" value="GFO30301.1"/>
    <property type="molecule type" value="Genomic_DNA"/>
</dbReference>
<feature type="region of interest" description="Disordered" evidence="1">
    <location>
        <begin position="1"/>
        <end position="48"/>
    </location>
</feature>
<reference evidence="3 4" key="1">
    <citation type="journal article" date="2021" name="Elife">
        <title>Chloroplast acquisition without the gene transfer in kleptoplastic sea slugs, Plakobranchus ocellatus.</title>
        <authorList>
            <person name="Maeda T."/>
            <person name="Takahashi S."/>
            <person name="Yoshida T."/>
            <person name="Shimamura S."/>
            <person name="Takaki Y."/>
            <person name="Nagai Y."/>
            <person name="Toyoda A."/>
            <person name="Suzuki Y."/>
            <person name="Arimoto A."/>
            <person name="Ishii H."/>
            <person name="Satoh N."/>
            <person name="Nishiyama T."/>
            <person name="Hasebe M."/>
            <person name="Maruyama T."/>
            <person name="Minagawa J."/>
            <person name="Obokata J."/>
            <person name="Shigenobu S."/>
        </authorList>
    </citation>
    <scope>NUCLEOTIDE SEQUENCE [LARGE SCALE GENOMIC DNA]</scope>
</reference>
<gene>
    <name evidence="3" type="ORF">PoB_005680600</name>
</gene>
<dbReference type="Proteomes" id="UP000735302">
    <property type="component" value="Unassembled WGS sequence"/>
</dbReference>
<protein>
    <submittedName>
        <fullName evidence="3">Uncharacterized protein</fullName>
    </submittedName>
</protein>
<keyword evidence="2" id="KW-0812">Transmembrane</keyword>
<dbReference type="AlphaFoldDB" id="A0AAV4CG08"/>
<evidence type="ECO:0000313" key="3">
    <source>
        <dbReference type="EMBL" id="GFO30301.1"/>
    </source>
</evidence>
<proteinExistence type="predicted"/>
<keyword evidence="4" id="KW-1185">Reference proteome</keyword>
<evidence type="ECO:0000313" key="4">
    <source>
        <dbReference type="Proteomes" id="UP000735302"/>
    </source>
</evidence>
<organism evidence="3 4">
    <name type="scientific">Plakobranchus ocellatus</name>
    <dbReference type="NCBI Taxonomy" id="259542"/>
    <lineage>
        <taxon>Eukaryota</taxon>
        <taxon>Metazoa</taxon>
        <taxon>Spiralia</taxon>
        <taxon>Lophotrochozoa</taxon>
        <taxon>Mollusca</taxon>
        <taxon>Gastropoda</taxon>
        <taxon>Heterobranchia</taxon>
        <taxon>Euthyneura</taxon>
        <taxon>Panpulmonata</taxon>
        <taxon>Sacoglossa</taxon>
        <taxon>Placobranchoidea</taxon>
        <taxon>Plakobranchidae</taxon>
        <taxon>Plakobranchus</taxon>
    </lineage>
</organism>
<name>A0AAV4CG08_9GAST</name>
<comment type="caution">
    <text evidence="3">The sequence shown here is derived from an EMBL/GenBank/DDBJ whole genome shotgun (WGS) entry which is preliminary data.</text>
</comment>
<evidence type="ECO:0000256" key="1">
    <source>
        <dbReference type="SAM" id="MobiDB-lite"/>
    </source>
</evidence>
<keyword evidence="2" id="KW-0472">Membrane</keyword>
<accession>A0AAV4CG08</accession>